<feature type="region of interest" description="Disordered" evidence="1">
    <location>
        <begin position="32"/>
        <end position="70"/>
    </location>
</feature>
<name>A0A2N5TW02_9BASI</name>
<sequence length="70" mass="7505">MLPIALDPCQPFHGAHTLDTLNTHPISSIAAKLESHTCPPPPSFSPGGQSAIPCQQSGSLQKRKKHLPER</sequence>
<dbReference type="AlphaFoldDB" id="A0A2N5TW02"/>
<evidence type="ECO:0000313" key="2">
    <source>
        <dbReference type="EMBL" id="PLW29659.1"/>
    </source>
</evidence>
<protein>
    <submittedName>
        <fullName evidence="2">Uncharacterized protein</fullName>
    </submittedName>
</protein>
<reference evidence="2 3" key="1">
    <citation type="submission" date="2017-11" db="EMBL/GenBank/DDBJ databases">
        <title>De novo assembly and phasing of dikaryotic genomes from two isolates of Puccinia coronata f. sp. avenae, the causal agent of oat crown rust.</title>
        <authorList>
            <person name="Miller M.E."/>
            <person name="Zhang Y."/>
            <person name="Omidvar V."/>
            <person name="Sperschneider J."/>
            <person name="Schwessinger B."/>
            <person name="Raley C."/>
            <person name="Palmer J.M."/>
            <person name="Garnica D."/>
            <person name="Upadhyaya N."/>
            <person name="Rathjen J."/>
            <person name="Taylor J.M."/>
            <person name="Park R.F."/>
            <person name="Dodds P.N."/>
            <person name="Hirsch C.D."/>
            <person name="Kianian S.F."/>
            <person name="Figueroa M."/>
        </authorList>
    </citation>
    <scope>NUCLEOTIDE SEQUENCE [LARGE SCALE GENOMIC DNA]</scope>
    <source>
        <strain evidence="2">12SD80</strain>
    </source>
</reference>
<accession>A0A2N5TW02</accession>
<evidence type="ECO:0000256" key="1">
    <source>
        <dbReference type="SAM" id="MobiDB-lite"/>
    </source>
</evidence>
<dbReference type="EMBL" id="PGCI01000323">
    <property type="protein sequence ID" value="PLW29659.1"/>
    <property type="molecule type" value="Genomic_DNA"/>
</dbReference>
<organism evidence="2 3">
    <name type="scientific">Puccinia coronata f. sp. avenae</name>
    <dbReference type="NCBI Taxonomy" id="200324"/>
    <lineage>
        <taxon>Eukaryota</taxon>
        <taxon>Fungi</taxon>
        <taxon>Dikarya</taxon>
        <taxon>Basidiomycota</taxon>
        <taxon>Pucciniomycotina</taxon>
        <taxon>Pucciniomycetes</taxon>
        <taxon>Pucciniales</taxon>
        <taxon>Pucciniaceae</taxon>
        <taxon>Puccinia</taxon>
    </lineage>
</organism>
<evidence type="ECO:0000313" key="3">
    <source>
        <dbReference type="Proteomes" id="UP000235392"/>
    </source>
</evidence>
<proteinExistence type="predicted"/>
<comment type="caution">
    <text evidence="2">The sequence shown here is derived from an EMBL/GenBank/DDBJ whole genome shotgun (WGS) entry which is preliminary data.</text>
</comment>
<gene>
    <name evidence="2" type="ORF">PCASD_20229</name>
</gene>
<dbReference type="Proteomes" id="UP000235392">
    <property type="component" value="Unassembled WGS sequence"/>
</dbReference>
<feature type="compositionally biased region" description="Basic residues" evidence="1">
    <location>
        <begin position="61"/>
        <end position="70"/>
    </location>
</feature>